<dbReference type="InterPro" id="IPR029058">
    <property type="entry name" value="AB_hydrolase_fold"/>
</dbReference>
<dbReference type="InterPro" id="IPR049492">
    <property type="entry name" value="BD-FAE-like_dom"/>
</dbReference>
<name>A0A382ASC6_9ZZZZ</name>
<evidence type="ECO:0000256" key="1">
    <source>
        <dbReference type="ARBA" id="ARBA00022801"/>
    </source>
</evidence>
<evidence type="ECO:0000259" key="2">
    <source>
        <dbReference type="Pfam" id="PF20434"/>
    </source>
</evidence>
<reference evidence="3" key="1">
    <citation type="submission" date="2018-05" db="EMBL/GenBank/DDBJ databases">
        <authorList>
            <person name="Lanie J.A."/>
            <person name="Ng W.-L."/>
            <person name="Kazmierczak K.M."/>
            <person name="Andrzejewski T.M."/>
            <person name="Davidsen T.M."/>
            <person name="Wayne K.J."/>
            <person name="Tettelin H."/>
            <person name="Glass J.I."/>
            <person name="Rusch D."/>
            <person name="Podicherti R."/>
            <person name="Tsui H.-C.T."/>
            <person name="Winkler M.E."/>
        </authorList>
    </citation>
    <scope>NUCLEOTIDE SEQUENCE</scope>
</reference>
<protein>
    <recommendedName>
        <fullName evidence="2">BD-FAE-like domain-containing protein</fullName>
    </recommendedName>
</protein>
<dbReference type="EMBL" id="UINC01026474">
    <property type="protein sequence ID" value="SVB03992.1"/>
    <property type="molecule type" value="Genomic_DNA"/>
</dbReference>
<evidence type="ECO:0000313" key="3">
    <source>
        <dbReference type="EMBL" id="SVB03992.1"/>
    </source>
</evidence>
<dbReference type="GO" id="GO:0016787">
    <property type="term" value="F:hydrolase activity"/>
    <property type="evidence" value="ECO:0007669"/>
    <property type="project" value="UniProtKB-KW"/>
</dbReference>
<proteinExistence type="predicted"/>
<organism evidence="3">
    <name type="scientific">marine metagenome</name>
    <dbReference type="NCBI Taxonomy" id="408172"/>
    <lineage>
        <taxon>unclassified sequences</taxon>
        <taxon>metagenomes</taxon>
        <taxon>ecological metagenomes</taxon>
    </lineage>
</organism>
<keyword evidence="1" id="KW-0378">Hydrolase</keyword>
<dbReference type="PANTHER" id="PTHR48081">
    <property type="entry name" value="AB HYDROLASE SUPERFAMILY PROTEIN C4A8.06C"/>
    <property type="match status" value="1"/>
</dbReference>
<dbReference type="AlphaFoldDB" id="A0A382ASC6"/>
<dbReference type="InterPro" id="IPR050300">
    <property type="entry name" value="GDXG_lipolytic_enzyme"/>
</dbReference>
<feature type="domain" description="BD-FAE-like" evidence="2">
    <location>
        <begin position="29"/>
        <end position="129"/>
    </location>
</feature>
<dbReference type="Pfam" id="PF20434">
    <property type="entry name" value="BD-FAE"/>
    <property type="match status" value="1"/>
</dbReference>
<sequence>MLTEDQTCDIEDINYLKYGDVPLMLRLYRPLGDGPFPVIVDLHGGAWTAGDLSGCQARDEVLVKHGFAAAAVDFRHAGEGYPASLIDINFAIRWLKARASDLSLDPNRVALSGQSSGGHLAMLAAMRPTDLRYISIPLDGTVKADVCCVAMTWPVINPLSRYRHALRLRAGAEPPAWTNNIPERHDLYWKTEENMAEGNPMLALERGEAVVTPRAIWIQGRPDQIHDYRDPESELAMNEPARFATRYRQIGGDIELRYVLQERRDEASYAPLISFFEKHLM</sequence>
<gene>
    <name evidence="3" type="ORF">METZ01_LOCUS156846</name>
</gene>
<dbReference type="SUPFAM" id="SSF53474">
    <property type="entry name" value="alpha/beta-Hydrolases"/>
    <property type="match status" value="1"/>
</dbReference>
<dbReference type="Gene3D" id="3.40.50.1820">
    <property type="entry name" value="alpha/beta hydrolase"/>
    <property type="match status" value="1"/>
</dbReference>
<accession>A0A382ASC6</accession>